<gene>
    <name evidence="2" type="primary">fhaB_7</name>
    <name evidence="2" type="ORF">MAMMFC1_01096</name>
</gene>
<dbReference type="InterPro" id="IPR025157">
    <property type="entry name" value="Hemagglutinin_rpt"/>
</dbReference>
<name>A0A348AH97_9FIRM</name>
<dbReference type="Pfam" id="PF13332">
    <property type="entry name" value="Fil_haemagg_2"/>
    <property type="match status" value="2"/>
</dbReference>
<feature type="region of interest" description="Disordered" evidence="1">
    <location>
        <begin position="658"/>
        <end position="683"/>
    </location>
</feature>
<dbReference type="EMBL" id="AP018449">
    <property type="protein sequence ID" value="BBB90445.1"/>
    <property type="molecule type" value="Genomic_DNA"/>
</dbReference>
<reference evidence="2 3" key="1">
    <citation type="journal article" date="2018" name="Int. J. Syst. Evol. Microbiol.">
        <title>Methylomusa anaerophila gen. nov., sp. nov., an anaerobic methanol-utilizing bacterium isolated from a microbial fuel cell.</title>
        <authorList>
            <person name="Amano N."/>
            <person name="Yamamuro A."/>
            <person name="Miyahara M."/>
            <person name="Kouzuma A."/>
            <person name="Abe T."/>
            <person name="Watanabe K."/>
        </authorList>
    </citation>
    <scope>NUCLEOTIDE SEQUENCE [LARGE SCALE GENOMIC DNA]</scope>
    <source>
        <strain evidence="2 3">MMFC1</strain>
    </source>
</reference>
<accession>A0A348AH97</accession>
<protein>
    <submittedName>
        <fullName evidence="2">Filamentous hemagglutinin</fullName>
    </submittedName>
</protein>
<dbReference type="RefSeq" id="WP_232035686.1">
    <property type="nucleotide sequence ID" value="NZ_AP018449.1"/>
</dbReference>
<evidence type="ECO:0000313" key="2">
    <source>
        <dbReference type="EMBL" id="BBB90445.1"/>
    </source>
</evidence>
<dbReference type="Proteomes" id="UP000276437">
    <property type="component" value="Chromosome"/>
</dbReference>
<dbReference type="AlphaFoldDB" id="A0A348AH97"/>
<dbReference type="GO" id="GO:0003824">
    <property type="term" value="F:catalytic activity"/>
    <property type="evidence" value="ECO:0007669"/>
    <property type="project" value="UniProtKB-ARBA"/>
</dbReference>
<evidence type="ECO:0000313" key="3">
    <source>
        <dbReference type="Proteomes" id="UP000276437"/>
    </source>
</evidence>
<organism evidence="2 3">
    <name type="scientific">Methylomusa anaerophila</name>
    <dbReference type="NCBI Taxonomy" id="1930071"/>
    <lineage>
        <taxon>Bacteria</taxon>
        <taxon>Bacillati</taxon>
        <taxon>Bacillota</taxon>
        <taxon>Negativicutes</taxon>
        <taxon>Selenomonadales</taxon>
        <taxon>Sporomusaceae</taxon>
        <taxon>Methylomusa</taxon>
    </lineage>
</organism>
<sequence>MSGLFSSGGLGFTIGIKSEKTTLDEQTMEQAGSTIGSIEGNVNLIAGNQVNSAGTTIISGQDTNISGKNVTIDNTVNTYDSQYKYEFKQSGLSVSLGGGVIDAATGAYNDIQRSGQVQDDRLKTLYEYKAVKDLEKLKDFKGNLTKGASVGVSIGSSQMTAEQTTHAETVNPSNINAGGNVNITATDGDINLIATNIHAIDVMLDAKQNLNIDAAQNQQQIDGKTSSSSWSLGASFGLDGNFTGLTGGFGSGHGTENGNTVTHTGSVIDAAGTVTLKSGNDTNIIGSQVKGDKVVADIGGNLNLASTQDSDDYAANNQSIGVGFGTGKISGTTGSFNTGKTNSTYDSVTSQAGIFAGEEGFDIYVGKNTDLKGAVISSEAAPDKNRLSTGTLTYSDIENKASYSASSNGFSYNSKLEPGMTLGDLGLTPNIGIKVSGDADSTTKSAIAPGTIEIRDNPSQDISNLSRDTNNSLNSLGKIFDKQTVKEKQELSALFGEVAFEELHKISDKNGWNDGDPQKVALHAAVGAIMVRIGGGNALSGGFSAGVNEALQKELSNIQDPALRQWVSYAIGSAASAVAGGTPQTGGSIAASGTKNNNLGYVIAAIHMIPGVGEIAITVDGAIIVAGVAYLAGSAVYEWAYNKYDNYMFNKTYPPANDHTTSTDHKVPDEGTPNSSYDKVDGDGNVITRRYYDEFGRPLKDVDFTDHGNPKQHPKVPHEHDWDWSKNPPRQPESND</sequence>
<keyword evidence="3" id="KW-1185">Reference proteome</keyword>
<proteinExistence type="predicted"/>
<evidence type="ECO:0000256" key="1">
    <source>
        <dbReference type="SAM" id="MobiDB-lite"/>
    </source>
</evidence>
<dbReference type="KEGG" id="mana:MAMMFC1_01096"/>
<feature type="region of interest" description="Disordered" evidence="1">
    <location>
        <begin position="702"/>
        <end position="736"/>
    </location>
</feature>